<name>A0A5P1RAG8_9GAMM</name>
<reference evidence="2 3" key="1">
    <citation type="journal article" date="2019" name="Biochem. Eng. J.">
        <title>Metabolic engineering of the marine bacteria Neptunomonas concharum for the production of acetoin and meso-2,3-butanediol from acetate.</title>
        <authorList>
            <person name="Li W."/>
            <person name="Pu N."/>
            <person name="Liu C.-X."/>
            <person name="Yuan Q.-P."/>
            <person name="Li Z.-J."/>
        </authorList>
    </citation>
    <scope>NUCLEOTIDE SEQUENCE [LARGE SCALE GENOMIC DNA]</scope>
    <source>
        <strain evidence="2 3">JCM17730</strain>
    </source>
</reference>
<dbReference type="PANTHER" id="PTHR34504">
    <property type="entry name" value="ANTITOXIN HICB"/>
    <property type="match status" value="1"/>
</dbReference>
<dbReference type="AlphaFoldDB" id="A0A5P1RAG8"/>
<dbReference type="OrthoDB" id="9807959at2"/>
<dbReference type="RefSeq" id="WP_138988661.1">
    <property type="nucleotide sequence ID" value="NZ_CP043869.1"/>
</dbReference>
<protein>
    <submittedName>
        <fullName evidence="2">Type II toxin-antitoxin system HicB family antitoxin</fullName>
    </submittedName>
</protein>
<dbReference type="Proteomes" id="UP000324760">
    <property type="component" value="Chromosome"/>
</dbReference>
<sequence>MRYPVVVHHEDGSAYGVTVPDIPGCFSAGDTMDDALESVKEAIQGHLQLLAEDGEVAPVATSVEAHVSNEDYAGGVWALVEVDVTPYLGKSEKVTVTIPSIVLRGIEGAVQSGKAKNRSAFLTDASIQLLGGRI</sequence>
<proteinExistence type="predicted"/>
<dbReference type="EMBL" id="CP043869">
    <property type="protein sequence ID" value="QEQ96282.1"/>
    <property type="molecule type" value="Genomic_DNA"/>
</dbReference>
<evidence type="ECO:0000313" key="3">
    <source>
        <dbReference type="Proteomes" id="UP000324760"/>
    </source>
</evidence>
<evidence type="ECO:0000313" key="2">
    <source>
        <dbReference type="EMBL" id="QEQ96282.1"/>
    </source>
</evidence>
<feature type="domain" description="HicB-like antitoxin of toxin-antitoxin system" evidence="1">
    <location>
        <begin position="3"/>
        <end position="125"/>
    </location>
</feature>
<keyword evidence="3" id="KW-1185">Reference proteome</keyword>
<dbReference type="Pfam" id="PF15919">
    <property type="entry name" value="HicB_lk_antitox"/>
    <property type="match status" value="1"/>
</dbReference>
<gene>
    <name evidence="2" type="ORF">F0U83_05930</name>
</gene>
<accession>A0A5P1RAG8</accession>
<evidence type="ECO:0000259" key="1">
    <source>
        <dbReference type="Pfam" id="PF15919"/>
    </source>
</evidence>
<dbReference type="SUPFAM" id="SSF143100">
    <property type="entry name" value="TTHA1013/TTHA0281-like"/>
    <property type="match status" value="1"/>
</dbReference>
<dbReference type="PANTHER" id="PTHR34504:SF2">
    <property type="entry name" value="UPF0150 PROTEIN SSL0259"/>
    <property type="match status" value="1"/>
</dbReference>
<dbReference type="Gene3D" id="3.30.160.250">
    <property type="match status" value="1"/>
</dbReference>
<dbReference type="InterPro" id="IPR031807">
    <property type="entry name" value="HicB-like"/>
</dbReference>
<dbReference type="InterPro" id="IPR035069">
    <property type="entry name" value="TTHA1013/TTHA0281-like"/>
</dbReference>
<organism evidence="2 3">
    <name type="scientific">Neptunomonas concharum</name>
    <dbReference type="NCBI Taxonomy" id="1031538"/>
    <lineage>
        <taxon>Bacteria</taxon>
        <taxon>Pseudomonadati</taxon>
        <taxon>Pseudomonadota</taxon>
        <taxon>Gammaproteobacteria</taxon>
        <taxon>Oceanospirillales</taxon>
        <taxon>Oceanospirillaceae</taxon>
        <taxon>Neptunomonas</taxon>
    </lineage>
</organism>
<dbReference type="KEGG" id="ncu:F0U83_05930"/>
<dbReference type="InterPro" id="IPR051404">
    <property type="entry name" value="TA_system_antitoxin"/>
</dbReference>